<protein>
    <submittedName>
        <fullName evidence="2">UDP-sugar-dependent glycosyltransferase 52-like protein</fullName>
    </submittedName>
</protein>
<evidence type="ECO:0000313" key="2">
    <source>
        <dbReference type="EMBL" id="PNX65181.1"/>
    </source>
</evidence>
<dbReference type="EMBL" id="ASHM01095049">
    <property type="protein sequence ID" value="PNX65181.1"/>
    <property type="molecule type" value="Genomic_DNA"/>
</dbReference>
<dbReference type="EMBL" id="ASHM01093175">
    <property type="protein sequence ID" value="PNX64486.1"/>
    <property type="molecule type" value="Genomic_DNA"/>
</dbReference>
<reference evidence="2 3" key="1">
    <citation type="journal article" date="2014" name="Am. J. Bot.">
        <title>Genome assembly and annotation for red clover (Trifolium pratense; Fabaceae).</title>
        <authorList>
            <person name="Istvanek J."/>
            <person name="Jaros M."/>
            <person name="Krenek A."/>
            <person name="Repkova J."/>
        </authorList>
    </citation>
    <scope>NUCLEOTIDE SEQUENCE [LARGE SCALE GENOMIC DNA]</scope>
    <source>
        <strain evidence="3">cv. Tatra</strain>
        <tissue evidence="2">Young leaves</tissue>
    </source>
</reference>
<accession>A0A2K3KFW2</accession>
<keyword evidence="2" id="KW-0808">Transferase</keyword>
<dbReference type="PANTHER" id="PTHR48050">
    <property type="entry name" value="STEROL 3-BETA-GLUCOSYLTRANSFERASE"/>
    <property type="match status" value="1"/>
</dbReference>
<proteinExistence type="predicted"/>
<dbReference type="PANTHER" id="PTHR48050:SF16">
    <property type="entry name" value="STEROL 3-BETA-GLUCOSYLTRANSFERASE UGT80B1"/>
    <property type="match status" value="1"/>
</dbReference>
<dbReference type="GO" id="GO:0016740">
    <property type="term" value="F:transferase activity"/>
    <property type="evidence" value="ECO:0007669"/>
    <property type="project" value="UniProtKB-KW"/>
</dbReference>
<dbReference type="InterPro" id="IPR050426">
    <property type="entry name" value="Glycosyltransferase_28"/>
</dbReference>
<evidence type="ECO:0000313" key="3">
    <source>
        <dbReference type="Proteomes" id="UP000236291"/>
    </source>
</evidence>
<organism evidence="2 3">
    <name type="scientific">Trifolium pratense</name>
    <name type="common">Red clover</name>
    <dbReference type="NCBI Taxonomy" id="57577"/>
    <lineage>
        <taxon>Eukaryota</taxon>
        <taxon>Viridiplantae</taxon>
        <taxon>Streptophyta</taxon>
        <taxon>Embryophyta</taxon>
        <taxon>Tracheophyta</taxon>
        <taxon>Spermatophyta</taxon>
        <taxon>Magnoliopsida</taxon>
        <taxon>eudicotyledons</taxon>
        <taxon>Gunneridae</taxon>
        <taxon>Pentapetalae</taxon>
        <taxon>rosids</taxon>
        <taxon>fabids</taxon>
        <taxon>Fabales</taxon>
        <taxon>Fabaceae</taxon>
        <taxon>Papilionoideae</taxon>
        <taxon>50 kb inversion clade</taxon>
        <taxon>NPAAA clade</taxon>
        <taxon>Hologalegina</taxon>
        <taxon>IRL clade</taxon>
        <taxon>Trifolieae</taxon>
        <taxon>Trifolium</taxon>
    </lineage>
</organism>
<feature type="non-terminal residue" evidence="2">
    <location>
        <position position="1"/>
    </location>
</feature>
<evidence type="ECO:0000313" key="1">
    <source>
        <dbReference type="EMBL" id="PNX64486.1"/>
    </source>
</evidence>
<dbReference type="STRING" id="57577.A0A2K3KFW2"/>
<reference evidence="2 3" key="2">
    <citation type="journal article" date="2017" name="Front. Plant Sci.">
        <title>Gene Classification and Mining of Molecular Markers Useful in Red Clover (Trifolium pratense) Breeding.</title>
        <authorList>
            <person name="Istvanek J."/>
            <person name="Dluhosova J."/>
            <person name="Dluhos P."/>
            <person name="Patkova L."/>
            <person name="Nedelnik J."/>
            <person name="Repkova J."/>
        </authorList>
    </citation>
    <scope>NUCLEOTIDE SEQUENCE [LARGE SCALE GENOMIC DNA]</scope>
    <source>
        <strain evidence="3">cv. Tatra</strain>
        <tissue evidence="2">Young leaves</tissue>
    </source>
</reference>
<comment type="caution">
    <text evidence="2">The sequence shown here is derived from an EMBL/GenBank/DDBJ whole genome shotgun (WGS) entry which is preliminary data.</text>
</comment>
<gene>
    <name evidence="1" type="ORF">L195_g054043</name>
    <name evidence="2" type="ORF">L195_g054412</name>
</gene>
<dbReference type="AlphaFoldDB" id="A0A2K3KFW2"/>
<dbReference type="Gene3D" id="3.40.50.2000">
    <property type="entry name" value="Glycogen Phosphorylase B"/>
    <property type="match status" value="1"/>
</dbReference>
<sequence length="117" mass="13132">CPTTIVPFFGDQFFWGDRIHQKELGPSPIPIYELNVENLSHAIKFMLQPEVKSRAMEVANLIENEDGIAAAVDAFHRQLPDELPLPTPSHAEEDNLSPIQWFFNQLAKWCSVACGGV</sequence>
<dbReference type="ExpressionAtlas" id="A0A2K3KFW2">
    <property type="expression patterns" value="baseline"/>
</dbReference>
<dbReference type="SUPFAM" id="SSF53756">
    <property type="entry name" value="UDP-Glycosyltransferase/glycogen phosphorylase"/>
    <property type="match status" value="1"/>
</dbReference>
<name>A0A2K3KFW2_TRIPR</name>
<dbReference type="Proteomes" id="UP000236291">
    <property type="component" value="Unassembled WGS sequence"/>
</dbReference>